<comment type="subunit">
    <text evidence="9">Monomer.</text>
</comment>
<feature type="short sequence motif" description="'HIGH' region" evidence="9">
    <location>
        <begin position="132"/>
        <end position="142"/>
    </location>
</feature>
<evidence type="ECO:0000256" key="2">
    <source>
        <dbReference type="ARBA" id="ARBA00022490"/>
    </source>
</evidence>
<comment type="caution">
    <text evidence="13">The sequence shown here is derived from an EMBL/GenBank/DDBJ whole genome shotgun (WGS) entry which is preliminary data.</text>
</comment>
<evidence type="ECO:0000256" key="8">
    <source>
        <dbReference type="ARBA" id="ARBA00049339"/>
    </source>
</evidence>
<dbReference type="CDD" id="cd00671">
    <property type="entry name" value="ArgRS_core"/>
    <property type="match status" value="1"/>
</dbReference>
<evidence type="ECO:0000256" key="6">
    <source>
        <dbReference type="ARBA" id="ARBA00022917"/>
    </source>
</evidence>
<comment type="catalytic activity">
    <reaction evidence="8 9">
        <text>tRNA(Arg) + L-arginine + ATP = L-arginyl-tRNA(Arg) + AMP + diphosphate</text>
        <dbReference type="Rhea" id="RHEA:20301"/>
        <dbReference type="Rhea" id="RHEA-COMP:9658"/>
        <dbReference type="Rhea" id="RHEA-COMP:9673"/>
        <dbReference type="ChEBI" id="CHEBI:30616"/>
        <dbReference type="ChEBI" id="CHEBI:32682"/>
        <dbReference type="ChEBI" id="CHEBI:33019"/>
        <dbReference type="ChEBI" id="CHEBI:78442"/>
        <dbReference type="ChEBI" id="CHEBI:78513"/>
        <dbReference type="ChEBI" id="CHEBI:456215"/>
        <dbReference type="EC" id="6.1.1.19"/>
    </reaction>
</comment>
<keyword evidence="2 9" id="KW-0963">Cytoplasm</keyword>
<keyword evidence="4 9" id="KW-0547">Nucleotide-binding</keyword>
<keyword evidence="6 9" id="KW-0648">Protein biosynthesis</keyword>
<dbReference type="SUPFAM" id="SSF47323">
    <property type="entry name" value="Anticodon-binding domain of a subclass of class I aminoacyl-tRNA synthetases"/>
    <property type="match status" value="1"/>
</dbReference>
<dbReference type="SMART" id="SM00836">
    <property type="entry name" value="DALR_1"/>
    <property type="match status" value="1"/>
</dbReference>
<dbReference type="Proteomes" id="UP001596267">
    <property type="component" value="Unassembled WGS sequence"/>
</dbReference>
<evidence type="ECO:0000259" key="11">
    <source>
        <dbReference type="SMART" id="SM00836"/>
    </source>
</evidence>
<dbReference type="EMBL" id="JBHSTQ010000010">
    <property type="protein sequence ID" value="MFC6387026.1"/>
    <property type="molecule type" value="Genomic_DNA"/>
</dbReference>
<keyword evidence="5 9" id="KW-0067">ATP-binding</keyword>
<dbReference type="NCBIfam" id="TIGR00456">
    <property type="entry name" value="argS"/>
    <property type="match status" value="1"/>
</dbReference>
<evidence type="ECO:0000259" key="12">
    <source>
        <dbReference type="SMART" id="SM01016"/>
    </source>
</evidence>
<dbReference type="PRINTS" id="PR01038">
    <property type="entry name" value="TRNASYNTHARG"/>
</dbReference>
<evidence type="ECO:0000256" key="7">
    <source>
        <dbReference type="ARBA" id="ARBA00023146"/>
    </source>
</evidence>
<reference evidence="14" key="1">
    <citation type="journal article" date="2019" name="Int. J. Syst. Evol. Microbiol.">
        <title>The Global Catalogue of Microorganisms (GCM) 10K type strain sequencing project: providing services to taxonomists for standard genome sequencing and annotation.</title>
        <authorList>
            <consortium name="The Broad Institute Genomics Platform"/>
            <consortium name="The Broad Institute Genome Sequencing Center for Infectious Disease"/>
            <person name="Wu L."/>
            <person name="Ma J."/>
        </authorList>
    </citation>
    <scope>NUCLEOTIDE SEQUENCE [LARGE SCALE GENOMIC DNA]</scope>
    <source>
        <strain evidence="14">CCUG 42001</strain>
    </source>
</reference>
<dbReference type="InterPro" id="IPR008909">
    <property type="entry name" value="DALR_anticod-bd"/>
</dbReference>
<dbReference type="Pfam" id="PF03485">
    <property type="entry name" value="Arg_tRNA_synt_N"/>
    <property type="match status" value="1"/>
</dbReference>
<sequence>MTIVEQVKNQLKEEIINAVIKAGLAEAEEVPDVVLEVPKDKAHGDFATNMAMQLARIARKAPRKIAEELTGNFDKEKGHIRKIEIAGPGFINFFLDNRYLTDLIPAIIEAGDQYGASKSGAGKKVLVEFVSANPTGSLHLGHGRGAAVGDALCKLLSKAGYQAVPEYYINDGGNQITNLAVSIEARYLQALGQDADIPENGYHGKDIIELAKRLVEEYGDALAKKAKEERIRFFRNFGVEHLMSGIKKDLADFRVHFDQWFSERSLYEEHKVEEALDFLKNKGETYEKDGALWLQTTKYGDDKDRVLVKSDGSYTYFMPDIAYHKNKLDRGFEQLIDVFGADHHGYVPRLKAAIQSLGYNPDQLTVQIIQLVNLFKNGEKFKMSKRTGKAVTMRELMEDVGVDAARYFFAMRSSDSHLDFDLDLALSHSNENPVYYVQYAYARISSMLKRAEQFEQGNVAELDLSLLSGEKEIDLLKKLGDFPAVVSDSAAKLAIQHIPAYLFDLASCLHSFYNAEKVLDERNLELSKARVALMKAVRITLKNGMELIGVHAPEQM</sequence>
<evidence type="ECO:0000313" key="13">
    <source>
        <dbReference type="EMBL" id="MFC6387026.1"/>
    </source>
</evidence>
<dbReference type="GO" id="GO:0004814">
    <property type="term" value="F:arginine-tRNA ligase activity"/>
    <property type="evidence" value="ECO:0007669"/>
    <property type="project" value="UniProtKB-EC"/>
</dbReference>
<dbReference type="SUPFAM" id="SSF55190">
    <property type="entry name" value="Arginyl-tRNA synthetase (ArgRS), N-terminal 'additional' domain"/>
    <property type="match status" value="1"/>
</dbReference>
<feature type="domain" description="Arginyl tRNA synthetase N-terminal" evidence="12">
    <location>
        <begin position="9"/>
        <end position="95"/>
    </location>
</feature>
<dbReference type="Gene3D" id="3.30.1360.70">
    <property type="entry name" value="Arginyl tRNA synthetase N-terminal domain"/>
    <property type="match status" value="1"/>
</dbReference>
<dbReference type="EC" id="6.1.1.19" evidence="9"/>
<evidence type="ECO:0000256" key="3">
    <source>
        <dbReference type="ARBA" id="ARBA00022598"/>
    </source>
</evidence>
<dbReference type="InterPro" id="IPR014729">
    <property type="entry name" value="Rossmann-like_a/b/a_fold"/>
</dbReference>
<dbReference type="InterPro" id="IPR001278">
    <property type="entry name" value="Arg-tRNA-ligase"/>
</dbReference>
<dbReference type="RefSeq" id="WP_253076607.1">
    <property type="nucleotide sequence ID" value="NZ_JAMXWN010000010.1"/>
</dbReference>
<dbReference type="InterPro" id="IPR036695">
    <property type="entry name" value="Arg-tRNA-synth_N_sf"/>
</dbReference>
<dbReference type="SUPFAM" id="SSF52374">
    <property type="entry name" value="Nucleotidylyl transferase"/>
    <property type="match status" value="1"/>
</dbReference>
<name>A0ABW1WH92_9BACL</name>
<evidence type="ECO:0000256" key="9">
    <source>
        <dbReference type="HAMAP-Rule" id="MF_00123"/>
    </source>
</evidence>
<comment type="similarity">
    <text evidence="1 9 10">Belongs to the class-I aminoacyl-tRNA synthetase family.</text>
</comment>
<dbReference type="PANTHER" id="PTHR11956:SF5">
    <property type="entry name" value="ARGININE--TRNA LIGASE, CYTOPLASMIC"/>
    <property type="match status" value="1"/>
</dbReference>
<gene>
    <name evidence="9 13" type="primary">argS</name>
    <name evidence="13" type="ORF">ACFP7A_10460</name>
</gene>
<dbReference type="Gene3D" id="3.40.50.620">
    <property type="entry name" value="HUPs"/>
    <property type="match status" value="1"/>
</dbReference>
<keyword evidence="14" id="KW-1185">Reference proteome</keyword>
<comment type="subcellular location">
    <subcellularLocation>
        <location evidence="9">Cytoplasm</location>
    </subcellularLocation>
</comment>
<dbReference type="InterPro" id="IPR001412">
    <property type="entry name" value="aa-tRNA-synth_I_CS"/>
</dbReference>
<protein>
    <recommendedName>
        <fullName evidence="9">Arginine--tRNA ligase</fullName>
        <ecNumber evidence="9">6.1.1.19</ecNumber>
    </recommendedName>
    <alternativeName>
        <fullName evidence="9">Arginyl-tRNA synthetase</fullName>
        <shortName evidence="9">ArgRS</shortName>
    </alternativeName>
</protein>
<dbReference type="InterPro" id="IPR009080">
    <property type="entry name" value="tRNAsynth_Ia_anticodon-bd"/>
</dbReference>
<evidence type="ECO:0000256" key="5">
    <source>
        <dbReference type="ARBA" id="ARBA00022840"/>
    </source>
</evidence>
<evidence type="ECO:0000256" key="1">
    <source>
        <dbReference type="ARBA" id="ARBA00005594"/>
    </source>
</evidence>
<evidence type="ECO:0000313" key="14">
    <source>
        <dbReference type="Proteomes" id="UP001596267"/>
    </source>
</evidence>
<feature type="domain" description="DALR anticodon binding" evidence="11">
    <location>
        <begin position="437"/>
        <end position="556"/>
    </location>
</feature>
<accession>A0ABW1WH92</accession>
<evidence type="ECO:0000256" key="4">
    <source>
        <dbReference type="ARBA" id="ARBA00022741"/>
    </source>
</evidence>
<keyword evidence="7 9" id="KW-0030">Aminoacyl-tRNA synthetase</keyword>
<evidence type="ECO:0000256" key="10">
    <source>
        <dbReference type="RuleBase" id="RU363038"/>
    </source>
</evidence>
<dbReference type="PROSITE" id="PS00178">
    <property type="entry name" value="AA_TRNA_LIGASE_I"/>
    <property type="match status" value="1"/>
</dbReference>
<keyword evidence="3 9" id="KW-0436">Ligase</keyword>
<dbReference type="PANTHER" id="PTHR11956">
    <property type="entry name" value="ARGINYL-TRNA SYNTHETASE"/>
    <property type="match status" value="1"/>
</dbReference>
<dbReference type="HAMAP" id="MF_00123">
    <property type="entry name" value="Arg_tRNA_synth"/>
    <property type="match status" value="1"/>
</dbReference>
<dbReference type="Pfam" id="PF05746">
    <property type="entry name" value="DALR_1"/>
    <property type="match status" value="1"/>
</dbReference>
<proteinExistence type="inferred from homology"/>
<organism evidence="13 14">
    <name type="scientific">Sporolactobacillus kofuensis</name>
    <dbReference type="NCBI Taxonomy" id="269672"/>
    <lineage>
        <taxon>Bacteria</taxon>
        <taxon>Bacillati</taxon>
        <taxon>Bacillota</taxon>
        <taxon>Bacilli</taxon>
        <taxon>Bacillales</taxon>
        <taxon>Sporolactobacillaceae</taxon>
        <taxon>Sporolactobacillus</taxon>
    </lineage>
</organism>
<dbReference type="Gene3D" id="1.10.730.10">
    <property type="entry name" value="Isoleucyl-tRNA Synthetase, Domain 1"/>
    <property type="match status" value="1"/>
</dbReference>
<dbReference type="InterPro" id="IPR005148">
    <property type="entry name" value="Arg-tRNA-synth_N"/>
</dbReference>
<dbReference type="InterPro" id="IPR035684">
    <property type="entry name" value="ArgRS_core"/>
</dbReference>
<dbReference type="Pfam" id="PF00750">
    <property type="entry name" value="tRNA-synt_1d"/>
    <property type="match status" value="1"/>
</dbReference>
<dbReference type="SMART" id="SM01016">
    <property type="entry name" value="Arg_tRNA_synt_N"/>
    <property type="match status" value="1"/>
</dbReference>